<gene>
    <name evidence="10" type="primary">gcvT</name>
    <name evidence="10" type="ORF">EAE32_04180</name>
</gene>
<dbReference type="Gene3D" id="3.30.1360.120">
    <property type="entry name" value="Probable tRNA modification gtpase trme, domain 1"/>
    <property type="match status" value="1"/>
</dbReference>
<feature type="binding site" evidence="7">
    <location>
        <position position="200"/>
    </location>
    <ligand>
        <name>substrate</name>
    </ligand>
</feature>
<dbReference type="GO" id="GO:0006546">
    <property type="term" value="P:glycine catabolic process"/>
    <property type="evidence" value="ECO:0007669"/>
    <property type="project" value="InterPro"/>
</dbReference>
<dbReference type="GO" id="GO:0032259">
    <property type="term" value="P:methylation"/>
    <property type="evidence" value="ECO:0007669"/>
    <property type="project" value="UniProtKB-KW"/>
</dbReference>
<dbReference type="PIRSF" id="PIRSF006487">
    <property type="entry name" value="GcvT"/>
    <property type="match status" value="1"/>
</dbReference>
<dbReference type="Pfam" id="PF08669">
    <property type="entry name" value="GCV_T_C"/>
    <property type="match status" value="1"/>
</dbReference>
<feature type="domain" description="GCVT N-terminal" evidence="8">
    <location>
        <begin position="8"/>
        <end position="269"/>
    </location>
</feature>
<evidence type="ECO:0000256" key="7">
    <source>
        <dbReference type="PIRSR" id="PIRSR006487-1"/>
    </source>
</evidence>
<dbReference type="Gene3D" id="3.30.70.1400">
    <property type="entry name" value="Aminomethyltransferase beta-barrel domains"/>
    <property type="match status" value="1"/>
</dbReference>
<dbReference type="NCBIfam" id="NF001567">
    <property type="entry name" value="PRK00389.1"/>
    <property type="match status" value="1"/>
</dbReference>
<dbReference type="RefSeq" id="WP_121864272.1">
    <property type="nucleotide sequence ID" value="NZ_RDEX01000001.1"/>
</dbReference>
<reference evidence="10 11" key="1">
    <citation type="submission" date="2018-10" db="EMBL/GenBank/DDBJ databases">
        <title>Kocuria tytonicola, new bacteria from the preen glands of American barn owls (Tyto furcata).</title>
        <authorList>
            <person name="Braun M.S."/>
            <person name="Wang E."/>
            <person name="Zimmermann S."/>
            <person name="Boutin S."/>
            <person name="Wagner H."/>
            <person name="Wink M."/>
        </authorList>
    </citation>
    <scope>NUCLEOTIDE SEQUENCE [LARGE SCALE GENOMIC DNA]</scope>
    <source>
        <strain evidence="10 11">473</strain>
    </source>
</reference>
<proteinExistence type="inferred from homology"/>
<dbReference type="EMBL" id="RDEX01000001">
    <property type="protein sequence ID" value="RLY94394.1"/>
    <property type="molecule type" value="Genomic_DNA"/>
</dbReference>
<evidence type="ECO:0000313" key="10">
    <source>
        <dbReference type="EMBL" id="RLY94394.1"/>
    </source>
</evidence>
<dbReference type="SUPFAM" id="SSF103025">
    <property type="entry name" value="Folate-binding domain"/>
    <property type="match status" value="1"/>
</dbReference>
<dbReference type="EC" id="2.1.2.10" evidence="2"/>
<keyword evidence="4 10" id="KW-0808">Transferase</keyword>
<dbReference type="InterPro" id="IPR027266">
    <property type="entry name" value="TrmE/GcvT-like"/>
</dbReference>
<keyword evidence="10" id="KW-0489">Methyltransferase</keyword>
<dbReference type="PANTHER" id="PTHR43757:SF2">
    <property type="entry name" value="AMINOMETHYLTRANSFERASE, MITOCHONDRIAL"/>
    <property type="match status" value="1"/>
</dbReference>
<dbReference type="GO" id="GO:0008168">
    <property type="term" value="F:methyltransferase activity"/>
    <property type="evidence" value="ECO:0007669"/>
    <property type="project" value="UniProtKB-KW"/>
</dbReference>
<dbReference type="PANTHER" id="PTHR43757">
    <property type="entry name" value="AMINOMETHYLTRANSFERASE"/>
    <property type="match status" value="1"/>
</dbReference>
<evidence type="ECO:0000259" key="8">
    <source>
        <dbReference type="Pfam" id="PF01571"/>
    </source>
</evidence>
<dbReference type="Pfam" id="PF01571">
    <property type="entry name" value="GCV_T"/>
    <property type="match status" value="1"/>
</dbReference>
<dbReference type="Proteomes" id="UP000277871">
    <property type="component" value="Unassembled WGS sequence"/>
</dbReference>
<keyword evidence="11" id="KW-1185">Reference proteome</keyword>
<keyword evidence="3" id="KW-0032">Aminotransferase</keyword>
<dbReference type="InterPro" id="IPR006222">
    <property type="entry name" value="GCVT_N"/>
</dbReference>
<name>A0A3L9L888_9MICC</name>
<evidence type="ECO:0000256" key="2">
    <source>
        <dbReference type="ARBA" id="ARBA00012616"/>
    </source>
</evidence>
<protein>
    <recommendedName>
        <fullName evidence="2">aminomethyltransferase</fullName>
        <ecNumber evidence="2">2.1.2.10</ecNumber>
    </recommendedName>
    <alternativeName>
        <fullName evidence="5">Glycine cleavage system T protein</fullName>
    </alternativeName>
</protein>
<evidence type="ECO:0000256" key="5">
    <source>
        <dbReference type="ARBA" id="ARBA00031395"/>
    </source>
</evidence>
<evidence type="ECO:0000313" key="11">
    <source>
        <dbReference type="Proteomes" id="UP000277871"/>
    </source>
</evidence>
<dbReference type="InterPro" id="IPR028896">
    <property type="entry name" value="GcvT/YgfZ/DmdA"/>
</dbReference>
<evidence type="ECO:0000256" key="6">
    <source>
        <dbReference type="ARBA" id="ARBA00047665"/>
    </source>
</evidence>
<dbReference type="Gene3D" id="2.40.30.110">
    <property type="entry name" value="Aminomethyltransferase beta-barrel domains"/>
    <property type="match status" value="1"/>
</dbReference>
<evidence type="ECO:0000256" key="1">
    <source>
        <dbReference type="ARBA" id="ARBA00008609"/>
    </source>
</evidence>
<sequence>MSERQTALHGAHEELGARFTDFGGWSMPVRYASDTAEHHAVRRGAGIFDLSHMGEVEVVGAQAGAFLDHALVGVLSTIGVGRAKYSVIVDEDGRVLDDLITYRLAEDRYLVVPNAGNQETVVRALQHRAEGFDVTVTDRGAETSLVAVQGPRALEVLEATGLEPSEDVAALKYYACATARCAGVEVLAARTGYTGEDGFELYCANEHATTLWDALLATAGELGTEEAPVQAAGLAARDSLRLEAGMPLYGHELSTEITPVEAGLGKLVEIALRKKDEAGTRTVGHDALAAMLRDAPARTLIGLEGLGRKPLRAGYTVLAGERPVGEITSGLPSPTLGKPVAMALVTTYALEEIAAGNVSVQDARGRGVEVARTAMPFYRRG</sequence>
<dbReference type="InterPro" id="IPR013977">
    <property type="entry name" value="GcvT_C"/>
</dbReference>
<dbReference type="GO" id="GO:0004047">
    <property type="term" value="F:aminomethyltransferase activity"/>
    <property type="evidence" value="ECO:0007669"/>
    <property type="project" value="UniProtKB-EC"/>
</dbReference>
<dbReference type="GO" id="GO:0005960">
    <property type="term" value="C:glycine cleavage complex"/>
    <property type="evidence" value="ECO:0007669"/>
    <property type="project" value="InterPro"/>
</dbReference>
<comment type="caution">
    <text evidence="10">The sequence shown here is derived from an EMBL/GenBank/DDBJ whole genome shotgun (WGS) entry which is preliminary data.</text>
</comment>
<dbReference type="GO" id="GO:0008483">
    <property type="term" value="F:transaminase activity"/>
    <property type="evidence" value="ECO:0007669"/>
    <property type="project" value="UniProtKB-KW"/>
</dbReference>
<accession>A0A3L9L888</accession>
<dbReference type="SUPFAM" id="SSF101790">
    <property type="entry name" value="Aminomethyltransferase beta-barrel domain"/>
    <property type="match status" value="1"/>
</dbReference>
<feature type="domain" description="Aminomethyltransferase C-terminal" evidence="9">
    <location>
        <begin position="298"/>
        <end position="378"/>
    </location>
</feature>
<comment type="catalytic activity">
    <reaction evidence="6">
        <text>N(6)-[(R)-S(8)-aminomethyldihydrolipoyl]-L-lysyl-[protein] + (6S)-5,6,7,8-tetrahydrofolate = N(6)-[(R)-dihydrolipoyl]-L-lysyl-[protein] + (6R)-5,10-methylene-5,6,7,8-tetrahydrofolate + NH4(+)</text>
        <dbReference type="Rhea" id="RHEA:16945"/>
        <dbReference type="Rhea" id="RHEA-COMP:10475"/>
        <dbReference type="Rhea" id="RHEA-COMP:10492"/>
        <dbReference type="ChEBI" id="CHEBI:15636"/>
        <dbReference type="ChEBI" id="CHEBI:28938"/>
        <dbReference type="ChEBI" id="CHEBI:57453"/>
        <dbReference type="ChEBI" id="CHEBI:83100"/>
        <dbReference type="ChEBI" id="CHEBI:83143"/>
        <dbReference type="EC" id="2.1.2.10"/>
    </reaction>
</comment>
<dbReference type="InterPro" id="IPR029043">
    <property type="entry name" value="GcvT/YgfZ_C"/>
</dbReference>
<dbReference type="Gene3D" id="4.10.1250.10">
    <property type="entry name" value="Aminomethyltransferase fragment"/>
    <property type="match status" value="1"/>
</dbReference>
<dbReference type="GO" id="GO:0005829">
    <property type="term" value="C:cytosol"/>
    <property type="evidence" value="ECO:0007669"/>
    <property type="project" value="TreeGrafter"/>
</dbReference>
<comment type="similarity">
    <text evidence="1">Belongs to the GcvT family.</text>
</comment>
<dbReference type="InterPro" id="IPR006223">
    <property type="entry name" value="GcvT"/>
</dbReference>
<evidence type="ECO:0000256" key="3">
    <source>
        <dbReference type="ARBA" id="ARBA00022576"/>
    </source>
</evidence>
<organism evidence="10 11">
    <name type="scientific">Kocuria tytonicola</name>
    <dbReference type="NCBI Taxonomy" id="2055946"/>
    <lineage>
        <taxon>Bacteria</taxon>
        <taxon>Bacillati</taxon>
        <taxon>Actinomycetota</taxon>
        <taxon>Actinomycetes</taxon>
        <taxon>Micrococcales</taxon>
        <taxon>Micrococcaceae</taxon>
        <taxon>Kocuria</taxon>
    </lineage>
</organism>
<dbReference type="NCBIfam" id="TIGR00528">
    <property type="entry name" value="gcvT"/>
    <property type="match status" value="1"/>
</dbReference>
<dbReference type="AlphaFoldDB" id="A0A3L9L888"/>
<evidence type="ECO:0000259" key="9">
    <source>
        <dbReference type="Pfam" id="PF08669"/>
    </source>
</evidence>
<evidence type="ECO:0000256" key="4">
    <source>
        <dbReference type="ARBA" id="ARBA00022679"/>
    </source>
</evidence>